<dbReference type="InterPro" id="IPR054691">
    <property type="entry name" value="LeuA/HCS_post-cat"/>
</dbReference>
<comment type="pathway">
    <text evidence="1">Amino-acid biosynthesis; L-isoleucine biosynthesis; 2-oxobutanoate from pyruvate: step 1/3.</text>
</comment>
<evidence type="ECO:0000256" key="1">
    <source>
        <dbReference type="ARBA" id="ARBA00004743"/>
    </source>
</evidence>
<evidence type="ECO:0000256" key="8">
    <source>
        <dbReference type="NCBIfam" id="TIGR00977"/>
    </source>
</evidence>
<comment type="caution">
    <text evidence="11">The sequence shown here is derived from an EMBL/GenBank/DDBJ whole genome shotgun (WGS) entry which is preliminary data.</text>
</comment>
<dbReference type="InterPro" id="IPR013709">
    <property type="entry name" value="2-isopropylmalate_synth_dimer"/>
</dbReference>
<keyword evidence="5 9" id="KW-0808">Transferase</keyword>
<protein>
    <recommendedName>
        <fullName evidence="8">Citramalate synthase</fullName>
        <ecNumber evidence="8">2.3.3.21</ecNumber>
    </recommendedName>
</protein>
<dbReference type="PANTHER" id="PTHR43538">
    <property type="entry name" value="ALPHA-IPM SYNTHASE/HOMOCITRATE SYNTHASE"/>
    <property type="match status" value="1"/>
</dbReference>
<evidence type="ECO:0000256" key="4">
    <source>
        <dbReference type="ARBA" id="ARBA00022624"/>
    </source>
</evidence>
<organism evidence="11 12">
    <name type="scientific">Sulfobacillus acidophilus</name>
    <dbReference type="NCBI Taxonomy" id="53633"/>
    <lineage>
        <taxon>Bacteria</taxon>
        <taxon>Bacillati</taxon>
        <taxon>Bacillota</taxon>
        <taxon>Clostridia</taxon>
        <taxon>Eubacteriales</taxon>
        <taxon>Clostridiales Family XVII. Incertae Sedis</taxon>
        <taxon>Sulfobacillus</taxon>
    </lineage>
</organism>
<gene>
    <name evidence="11" type="ORF">C7B45_08045</name>
</gene>
<dbReference type="Gene3D" id="1.10.238.260">
    <property type="match status" value="1"/>
</dbReference>
<keyword evidence="3" id="KW-0028">Amino-acid biosynthesis</keyword>
<dbReference type="GO" id="GO:0009097">
    <property type="term" value="P:isoleucine biosynthetic process"/>
    <property type="evidence" value="ECO:0007669"/>
    <property type="project" value="UniProtKB-UniRule"/>
</dbReference>
<dbReference type="PROSITE" id="PS00816">
    <property type="entry name" value="AIPM_HOMOCIT_SYNTH_2"/>
    <property type="match status" value="1"/>
</dbReference>
<dbReference type="SUPFAM" id="SSF51569">
    <property type="entry name" value="Aldolase"/>
    <property type="match status" value="1"/>
</dbReference>
<dbReference type="InterPro" id="IPR000891">
    <property type="entry name" value="PYR_CT"/>
</dbReference>
<comment type="similarity">
    <text evidence="2 9">Belongs to the alpha-IPM synthase/homocitrate synthase family.</text>
</comment>
<dbReference type="Pfam" id="PF00682">
    <property type="entry name" value="HMGL-like"/>
    <property type="match status" value="1"/>
</dbReference>
<evidence type="ECO:0000256" key="7">
    <source>
        <dbReference type="ARBA" id="ARBA00048263"/>
    </source>
</evidence>
<dbReference type="EMBL" id="PXYV01000021">
    <property type="protein sequence ID" value="PSR22166.1"/>
    <property type="molecule type" value="Genomic_DNA"/>
</dbReference>
<dbReference type="NCBIfam" id="TIGR00977">
    <property type="entry name" value="citramal_synth"/>
    <property type="match status" value="1"/>
</dbReference>
<name>A0A2T2WIX0_9FIRM</name>
<evidence type="ECO:0000256" key="3">
    <source>
        <dbReference type="ARBA" id="ARBA00022605"/>
    </source>
</evidence>
<comment type="catalytic activity">
    <reaction evidence="7">
        <text>pyruvate + acetyl-CoA + H2O = (3R)-citramalate + CoA + H(+)</text>
        <dbReference type="Rhea" id="RHEA:19045"/>
        <dbReference type="ChEBI" id="CHEBI:15361"/>
        <dbReference type="ChEBI" id="CHEBI:15377"/>
        <dbReference type="ChEBI" id="CHEBI:15378"/>
        <dbReference type="ChEBI" id="CHEBI:30934"/>
        <dbReference type="ChEBI" id="CHEBI:57287"/>
        <dbReference type="ChEBI" id="CHEBI:57288"/>
        <dbReference type="EC" id="2.3.3.21"/>
    </reaction>
</comment>
<sequence>MERVYLYDTTLRDGTQRRGLSLSLEDKIQIAALLDDFGFDYIEGGWPASNPKDTAFFERTRGTTKNSQIAAFGSTRRKGIRADEDLSLRAIVDLEVSVATIFGKASLFQVEKILETDRAENLRMVEESVRFLVDHGITVIFDAEHYFDGLTVDAQYALAVLAAAEQGGAAWVVLCDTNGGSLPAWIRHGVEEAQTVIRLPLGIHAHNDAGLAVANSLEAVAAGATMVQGTINGYGERCGNANLCTVWPNLVWKMNRPCGRTDRLQDLTRLSRTVAEIANLAPDDGAPYVGENAFTHKAGVHAGAVRKYPQAYEHIEPSRIGQTRRILVSELAGRSNLLYHFDELLDAEQIQSLIEQVKDLEAQGYQFEDAESSMRLMVERSVKRLPSYYAVERFHVSVTHDQQSICEATVRMRVGEGHFVEVGEGAGPVQALDDAMRKALTEVYPQVRELRLTDYKVRVLDGRDATGAAVRVWMRSEYGDGVIQTVGVSRNILVASWQALTDSIDYLLWSTEVPSRHVANADSVV</sequence>
<dbReference type="UniPathway" id="UPA00047">
    <property type="reaction ID" value="UER00066"/>
</dbReference>
<dbReference type="SMART" id="SM00917">
    <property type="entry name" value="LeuA_dimer"/>
    <property type="match status" value="1"/>
</dbReference>
<dbReference type="EC" id="2.3.3.21" evidence="8"/>
<dbReference type="GO" id="GO:0003852">
    <property type="term" value="F:2-isopropylmalate synthase activity"/>
    <property type="evidence" value="ECO:0007669"/>
    <property type="project" value="InterPro"/>
</dbReference>
<dbReference type="Pfam" id="PF08502">
    <property type="entry name" value="LeuA_dimer"/>
    <property type="match status" value="1"/>
</dbReference>
<dbReference type="InterPro" id="IPR005675">
    <property type="entry name" value="Citramal_synthase"/>
</dbReference>
<dbReference type="GO" id="GO:0043714">
    <property type="term" value="F:(R)-citramalate synthase activity"/>
    <property type="evidence" value="ECO:0007669"/>
    <property type="project" value="UniProtKB-UniRule"/>
</dbReference>
<evidence type="ECO:0000313" key="11">
    <source>
        <dbReference type="EMBL" id="PSR22166.1"/>
    </source>
</evidence>
<evidence type="ECO:0000256" key="2">
    <source>
        <dbReference type="ARBA" id="ARBA00006154"/>
    </source>
</evidence>
<accession>A0A2T2WIX0</accession>
<keyword evidence="6" id="KW-0100">Branched-chain amino acid biosynthesis</keyword>
<evidence type="ECO:0000259" key="10">
    <source>
        <dbReference type="PROSITE" id="PS50991"/>
    </source>
</evidence>
<reference evidence="11 12" key="1">
    <citation type="journal article" date="2014" name="BMC Genomics">
        <title>Comparison of environmental and isolate Sulfobacillus genomes reveals diverse carbon, sulfur, nitrogen, and hydrogen metabolisms.</title>
        <authorList>
            <person name="Justice N.B."/>
            <person name="Norman A."/>
            <person name="Brown C.T."/>
            <person name="Singh A."/>
            <person name="Thomas B.C."/>
            <person name="Banfield J.F."/>
        </authorList>
    </citation>
    <scope>NUCLEOTIDE SEQUENCE [LARGE SCALE GENOMIC DNA]</scope>
    <source>
        <strain evidence="11">AMDSBA3</strain>
    </source>
</reference>
<dbReference type="CDD" id="cd07941">
    <property type="entry name" value="DRE_TIM_LeuA3"/>
    <property type="match status" value="1"/>
</dbReference>
<dbReference type="AlphaFoldDB" id="A0A2T2WIX0"/>
<dbReference type="Gene3D" id="3.30.160.270">
    <property type="match status" value="1"/>
</dbReference>
<dbReference type="Pfam" id="PF22617">
    <property type="entry name" value="HCS_D2"/>
    <property type="match status" value="1"/>
</dbReference>
<dbReference type="InterPro" id="IPR036230">
    <property type="entry name" value="LeuA_allosteric_dom_sf"/>
</dbReference>
<dbReference type="SUPFAM" id="SSF110921">
    <property type="entry name" value="2-isopropylmalate synthase LeuA, allosteric (dimerisation) domain"/>
    <property type="match status" value="1"/>
</dbReference>
<dbReference type="InterPro" id="IPR002034">
    <property type="entry name" value="AIPM/Hcit_synth_CS"/>
</dbReference>
<dbReference type="Gene3D" id="3.20.20.70">
    <property type="entry name" value="Aldolase class I"/>
    <property type="match status" value="1"/>
</dbReference>
<feature type="domain" description="Pyruvate carboxyltransferase" evidence="10">
    <location>
        <begin position="4"/>
        <end position="271"/>
    </location>
</feature>
<evidence type="ECO:0000256" key="5">
    <source>
        <dbReference type="ARBA" id="ARBA00022679"/>
    </source>
</evidence>
<dbReference type="PROSITE" id="PS50991">
    <property type="entry name" value="PYR_CT"/>
    <property type="match status" value="1"/>
</dbReference>
<evidence type="ECO:0000256" key="6">
    <source>
        <dbReference type="ARBA" id="ARBA00023304"/>
    </source>
</evidence>
<dbReference type="PANTHER" id="PTHR43538:SF1">
    <property type="entry name" value="(R)-CITRAMALATE SYNTHASE"/>
    <property type="match status" value="1"/>
</dbReference>
<proteinExistence type="inferred from homology"/>
<dbReference type="PROSITE" id="PS00815">
    <property type="entry name" value="AIPM_HOMOCIT_SYNTH_1"/>
    <property type="match status" value="1"/>
</dbReference>
<evidence type="ECO:0000256" key="9">
    <source>
        <dbReference type="RuleBase" id="RU003523"/>
    </source>
</evidence>
<keyword evidence="4" id="KW-0412">Isoleucine biosynthesis</keyword>
<dbReference type="InterPro" id="IPR013785">
    <property type="entry name" value="Aldolase_TIM"/>
</dbReference>
<evidence type="ECO:0000313" key="12">
    <source>
        <dbReference type="Proteomes" id="UP000241848"/>
    </source>
</evidence>
<dbReference type="GO" id="GO:0009098">
    <property type="term" value="P:L-leucine biosynthetic process"/>
    <property type="evidence" value="ECO:0007669"/>
    <property type="project" value="InterPro"/>
</dbReference>
<dbReference type="Proteomes" id="UP000241848">
    <property type="component" value="Unassembled WGS sequence"/>
</dbReference>